<feature type="region of interest" description="Disordered" evidence="1">
    <location>
        <begin position="79"/>
        <end position="102"/>
    </location>
</feature>
<comment type="caution">
    <text evidence="3">The sequence shown here is derived from an EMBL/GenBank/DDBJ whole genome shotgun (WGS) entry which is preliminary data.</text>
</comment>
<evidence type="ECO:0008006" key="6">
    <source>
        <dbReference type="Google" id="ProtNLM"/>
    </source>
</evidence>
<dbReference type="Proteomes" id="UP000234181">
    <property type="component" value="Unassembled WGS sequence"/>
</dbReference>
<gene>
    <name evidence="2" type="ORF">XAP6984_560037</name>
    <name evidence="3" type="ORF">XAP7430_520037</name>
</gene>
<name>A0AB38E274_XANCH</name>
<proteinExistence type="predicted"/>
<dbReference type="Proteomes" id="UP000234166">
    <property type="component" value="Unassembled WGS sequence"/>
</dbReference>
<evidence type="ECO:0000256" key="1">
    <source>
        <dbReference type="SAM" id="MobiDB-lite"/>
    </source>
</evidence>
<protein>
    <recommendedName>
        <fullName evidence="6">Secreted protein</fullName>
    </recommendedName>
</protein>
<organism evidence="3 4">
    <name type="scientific">Xanthomonas campestris pv. phaseoli</name>
    <dbReference type="NCBI Taxonomy" id="317013"/>
    <lineage>
        <taxon>Bacteria</taxon>
        <taxon>Pseudomonadati</taxon>
        <taxon>Pseudomonadota</taxon>
        <taxon>Gammaproteobacteria</taxon>
        <taxon>Lysobacterales</taxon>
        <taxon>Lysobacteraceae</taxon>
        <taxon>Xanthomonas</taxon>
    </lineage>
</organism>
<keyword evidence="5" id="KW-1185">Reference proteome</keyword>
<accession>A0AB38E274</accession>
<dbReference type="EMBL" id="OCYS01000108">
    <property type="protein sequence ID" value="SON90990.1"/>
    <property type="molecule type" value="Genomic_DNA"/>
</dbReference>
<dbReference type="AlphaFoldDB" id="A0AB38E274"/>
<dbReference type="EMBL" id="OCYT01000113">
    <property type="protein sequence ID" value="SON84035.1"/>
    <property type="molecule type" value="Genomic_DNA"/>
</dbReference>
<evidence type="ECO:0000313" key="4">
    <source>
        <dbReference type="Proteomes" id="UP000234166"/>
    </source>
</evidence>
<evidence type="ECO:0000313" key="3">
    <source>
        <dbReference type="EMBL" id="SON90990.1"/>
    </source>
</evidence>
<sequence length="102" mass="11199">MNAVFAVPLQSFSHLAQPDVSRAFHNGAQRSAPSLTACVLSCLHRCRDIRRNDGRCRVTLPRYGVRALLRRNPCPMSVASATQQGKMGRPHAGPATPFAPYR</sequence>
<evidence type="ECO:0000313" key="5">
    <source>
        <dbReference type="Proteomes" id="UP000234181"/>
    </source>
</evidence>
<evidence type="ECO:0000313" key="2">
    <source>
        <dbReference type="EMBL" id="SON84035.1"/>
    </source>
</evidence>
<reference evidence="4 5" key="1">
    <citation type="submission" date="2017-10" db="EMBL/GenBank/DDBJ databases">
        <authorList>
            <person name="Regsiter A."/>
            <person name="William W."/>
        </authorList>
    </citation>
    <scope>NUCLEOTIDE SEQUENCE [LARGE SCALE GENOMIC DNA]</scope>
    <source>
        <strain evidence="2 5">CFBP6984</strain>
        <strain evidence="3 4">CFBP7430</strain>
    </source>
</reference>